<name>A0A1G6P4H6_9BACL</name>
<sequence length="150" mass="16877">MDWLFQLLESAGVLIIPILYVLIAGWMRRMREGAQEVSADGGDSPRTPYEHQNIEVDSRSMTGDGDGEEKRPPQPLSQPAPSTAAVSAEATEMEPIRSPSQPRKENASGSLLSLAEMNKDEWRRALILKEILDEPVSRRSRRRSWSKGYR</sequence>
<dbReference type="Proteomes" id="UP000199387">
    <property type="component" value="Unassembled WGS sequence"/>
</dbReference>
<accession>A0A1G6P4H6</accession>
<feature type="region of interest" description="Disordered" evidence="1">
    <location>
        <begin position="37"/>
        <end position="112"/>
    </location>
</feature>
<protein>
    <submittedName>
        <fullName evidence="3">Uncharacterized protein</fullName>
    </submittedName>
</protein>
<dbReference type="AlphaFoldDB" id="A0A1G6P4H6"/>
<dbReference type="EMBL" id="FMZA01000015">
    <property type="protein sequence ID" value="SDC74337.1"/>
    <property type="molecule type" value="Genomic_DNA"/>
</dbReference>
<evidence type="ECO:0000313" key="4">
    <source>
        <dbReference type="Proteomes" id="UP000199387"/>
    </source>
</evidence>
<evidence type="ECO:0000256" key="1">
    <source>
        <dbReference type="SAM" id="MobiDB-lite"/>
    </source>
</evidence>
<dbReference type="RefSeq" id="WP_091571200.1">
    <property type="nucleotide sequence ID" value="NZ_FMZA01000015.1"/>
</dbReference>
<feature type="compositionally biased region" description="Basic and acidic residues" evidence="1">
    <location>
        <begin position="48"/>
        <end position="58"/>
    </location>
</feature>
<gene>
    <name evidence="3" type="ORF">SAMN04488112_11540</name>
</gene>
<evidence type="ECO:0000313" key="3">
    <source>
        <dbReference type="EMBL" id="SDC74337.1"/>
    </source>
</evidence>
<evidence type="ECO:0000256" key="2">
    <source>
        <dbReference type="SAM" id="Phobius"/>
    </source>
</evidence>
<reference evidence="3 4" key="1">
    <citation type="submission" date="2016-10" db="EMBL/GenBank/DDBJ databases">
        <authorList>
            <person name="de Groot N.N."/>
        </authorList>
    </citation>
    <scope>NUCLEOTIDE SEQUENCE [LARGE SCALE GENOMIC DNA]</scope>
    <source>
        <strain evidence="3 4">DSM 45514</strain>
    </source>
</reference>
<dbReference type="STRING" id="1236220.SAMN04488112_11540"/>
<keyword evidence="2" id="KW-0472">Membrane</keyword>
<feature type="transmembrane region" description="Helical" evidence="2">
    <location>
        <begin position="6"/>
        <end position="26"/>
    </location>
</feature>
<keyword evidence="2" id="KW-0812">Transmembrane</keyword>
<organism evidence="3 4">
    <name type="scientific">Melghirimyces thermohalophilus</name>
    <dbReference type="NCBI Taxonomy" id="1236220"/>
    <lineage>
        <taxon>Bacteria</taxon>
        <taxon>Bacillati</taxon>
        <taxon>Bacillota</taxon>
        <taxon>Bacilli</taxon>
        <taxon>Bacillales</taxon>
        <taxon>Thermoactinomycetaceae</taxon>
        <taxon>Melghirimyces</taxon>
    </lineage>
</organism>
<proteinExistence type="predicted"/>
<keyword evidence="4" id="KW-1185">Reference proteome</keyword>
<dbReference type="OrthoDB" id="2991305at2"/>
<keyword evidence="2" id="KW-1133">Transmembrane helix</keyword>